<dbReference type="InterPro" id="IPR015919">
    <property type="entry name" value="Cadherin-like_sf"/>
</dbReference>
<dbReference type="PROSITE" id="PS50092">
    <property type="entry name" value="TSP1"/>
    <property type="match status" value="5"/>
</dbReference>
<keyword evidence="3" id="KW-1133">Transmembrane helix</keyword>
<dbReference type="EMBL" id="JARBDR010000657">
    <property type="protein sequence ID" value="KAJ8308291.1"/>
    <property type="molecule type" value="Genomic_DNA"/>
</dbReference>
<keyword evidence="4" id="KW-0325">Glycoprotein</keyword>
<reference evidence="8 9" key="1">
    <citation type="submission" date="2022-12" db="EMBL/GenBank/DDBJ databases">
        <title>Chromosome-level genome of Tegillarca granosa.</title>
        <authorList>
            <person name="Kim J."/>
        </authorList>
    </citation>
    <scope>NUCLEOTIDE SEQUENCE [LARGE SCALE GENOMIC DNA]</scope>
    <source>
        <strain evidence="8">Teg-2019</strain>
        <tissue evidence="8">Adductor muscle</tissue>
    </source>
</reference>
<feature type="domain" description="Cadherin" evidence="7">
    <location>
        <begin position="899"/>
        <end position="993"/>
    </location>
</feature>
<dbReference type="SUPFAM" id="SSF82895">
    <property type="entry name" value="TSP-1 type 1 repeat"/>
    <property type="match status" value="5"/>
</dbReference>
<feature type="signal peptide" evidence="6">
    <location>
        <begin position="1"/>
        <end position="23"/>
    </location>
</feature>
<dbReference type="PANTHER" id="PTHR24028:SF328">
    <property type="entry name" value="CADHERIN-3"/>
    <property type="match status" value="1"/>
</dbReference>
<dbReference type="Pfam" id="PF00090">
    <property type="entry name" value="TSP_1"/>
    <property type="match status" value="4"/>
</dbReference>
<keyword evidence="9" id="KW-1185">Reference proteome</keyword>
<proteinExistence type="predicted"/>
<feature type="domain" description="Cadherin" evidence="7">
    <location>
        <begin position="1221"/>
        <end position="1303"/>
    </location>
</feature>
<dbReference type="Gene3D" id="2.60.40.60">
    <property type="entry name" value="Cadherins"/>
    <property type="match status" value="7"/>
</dbReference>
<dbReference type="CDD" id="cd11304">
    <property type="entry name" value="Cadherin_repeat"/>
    <property type="match status" value="7"/>
</dbReference>
<gene>
    <name evidence="8" type="ORF">KUTeg_013165</name>
</gene>
<feature type="domain" description="Cadherin" evidence="7">
    <location>
        <begin position="1091"/>
        <end position="1199"/>
    </location>
</feature>
<evidence type="ECO:0000256" key="5">
    <source>
        <dbReference type="PROSITE-ProRule" id="PRU00043"/>
    </source>
</evidence>
<evidence type="ECO:0000259" key="7">
    <source>
        <dbReference type="PROSITE" id="PS50268"/>
    </source>
</evidence>
<keyword evidence="2" id="KW-0812">Transmembrane</keyword>
<name>A0ABQ9EWE8_TEGGR</name>
<feature type="domain" description="Cadherin" evidence="7">
    <location>
        <begin position="1000"/>
        <end position="1091"/>
    </location>
</feature>
<dbReference type="SMART" id="SM00209">
    <property type="entry name" value="TSP1"/>
    <property type="match status" value="6"/>
</dbReference>
<evidence type="ECO:0000256" key="6">
    <source>
        <dbReference type="SAM" id="SignalP"/>
    </source>
</evidence>
<dbReference type="Pfam" id="PF00028">
    <property type="entry name" value="Cadherin"/>
    <property type="match status" value="3"/>
</dbReference>
<dbReference type="InterPro" id="IPR050174">
    <property type="entry name" value="Protocadherin/Cadherin-CA"/>
</dbReference>
<dbReference type="Proteomes" id="UP001217089">
    <property type="component" value="Unassembled WGS sequence"/>
</dbReference>
<dbReference type="Gene3D" id="2.20.100.10">
    <property type="entry name" value="Thrombospondin type-1 (TSP1) repeat"/>
    <property type="match status" value="6"/>
</dbReference>
<feature type="chain" id="PRO_5045789283" description="Cadherin domain-containing protein" evidence="6">
    <location>
        <begin position="24"/>
        <end position="1311"/>
    </location>
</feature>
<dbReference type="PANTHER" id="PTHR24028">
    <property type="entry name" value="CADHERIN-87A"/>
    <property type="match status" value="1"/>
</dbReference>
<dbReference type="InterPro" id="IPR036383">
    <property type="entry name" value="TSP1_rpt_sf"/>
</dbReference>
<evidence type="ECO:0000256" key="4">
    <source>
        <dbReference type="ARBA" id="ARBA00023180"/>
    </source>
</evidence>
<feature type="domain" description="Cadherin" evidence="7">
    <location>
        <begin position="772"/>
        <end position="888"/>
    </location>
</feature>
<feature type="domain" description="Cadherin" evidence="7">
    <location>
        <begin position="558"/>
        <end position="674"/>
    </location>
</feature>
<keyword evidence="3" id="KW-0472">Membrane</keyword>
<dbReference type="SMART" id="SM00112">
    <property type="entry name" value="CA"/>
    <property type="match status" value="6"/>
</dbReference>
<dbReference type="SUPFAM" id="SSF49313">
    <property type="entry name" value="Cadherin-like"/>
    <property type="match status" value="5"/>
</dbReference>
<comment type="subcellular location">
    <subcellularLocation>
        <location evidence="1">Membrane</location>
        <topology evidence="1">Single-pass membrane protein</topology>
    </subcellularLocation>
</comment>
<feature type="domain" description="Cadherin" evidence="7">
    <location>
        <begin position="675"/>
        <end position="770"/>
    </location>
</feature>
<evidence type="ECO:0000256" key="1">
    <source>
        <dbReference type="ARBA" id="ARBA00004167"/>
    </source>
</evidence>
<dbReference type="InterPro" id="IPR002126">
    <property type="entry name" value="Cadherin-like_dom"/>
</dbReference>
<evidence type="ECO:0000313" key="8">
    <source>
        <dbReference type="EMBL" id="KAJ8308291.1"/>
    </source>
</evidence>
<evidence type="ECO:0000256" key="2">
    <source>
        <dbReference type="ARBA" id="ARBA00022692"/>
    </source>
</evidence>
<dbReference type="PROSITE" id="PS50268">
    <property type="entry name" value="CADHERIN_2"/>
    <property type="match status" value="7"/>
</dbReference>
<protein>
    <recommendedName>
        <fullName evidence="7">Cadherin domain-containing protein</fullName>
    </recommendedName>
</protein>
<evidence type="ECO:0000313" key="9">
    <source>
        <dbReference type="Proteomes" id="UP001217089"/>
    </source>
</evidence>
<keyword evidence="5" id="KW-0106">Calcium</keyword>
<comment type="caution">
    <text evidence="8">The sequence shown here is derived from an EMBL/GenBank/DDBJ whole genome shotgun (WGS) entry which is preliminary data.</text>
</comment>
<sequence>MECSLYGLAFVWSVLSFGQDCSSGPVDCIFSDWEEWTECSHTCGNSGVRERKRDLLLPATCGGACSGDKNEFETCNRHCCCDYSPWSKWDCKGECSNSTEFCDKPGVRFMCHRSRYRIPEVECEGVCEAKTFDKWCSILCCYTTCVVKEWSFWGSCQGQCEQDGVKYRTREVEREPKCGADPCPELTDHIGCRGRCCPVDCVLGDWSVWTECNTTCGIGHKTRMRFVQKPECFGKECPEDPTSTETVECEKYVNEDCTRFLLVSPWSTWSSCGLNNGFCGEGKKTRDRTIITDSKCKGVPCPDLNVTQVCYGKCCRQDCVVSEWTEWSLCSIDCGVGNSPNTINVAVIITRTREVTTQPSCNGSVCPPLSDRQECRVDNKIDCVMAPWTEWSVCNNECGNGTAFRSRKMQTKAYCGGAECADTSLEDEKTCYREVNKDCEILQFIILFTIITKNLTTYKNYTSVVIFFASILILDANANKIPENTQAGTCIGSLQTTDDSYDKHTYSIVNDEKSIFSLHGRKVCLTDTTNYETLPIKYMNYFYSDNGRQHSKLDNNKLMENSPEGTLIGCMEGIDDDPGQSVSLLLVDSDDGLFETYTSDDGKLCLKVKGKSDPLCGTHGGEYCLLNYEKQKIRRITVLATDDGSPPKDAYIDVNIYLQNANDKPVEVKLDPEKVLEEVEPGQPISDLVTVDEDEEQTHTYELLQDTEGIFSIKDGKLLCSRKLDYESESSKEFVIQVVSTIKFKIDDVNEAPFDLQLKSFDSKVNEPTFMIGEISVKDQDGDDLTINVQDTANGRIAYMNKRCKALTDILINGNSTSEIEVPENKNHFKIADLSAEDEDTSATANLDYETQDTYEITILVMDNGNPPMTMQKTFTMKVTNENEAPTLIYLSNDKRQVIGKLTTDDPDNVKTVIQTFTYSLTDDASGRLKIVGDELQVKKSDMMCNGKLCILNYESEPQLNVVVMVTDNGSPPLSYEQKITIYVQDTNDPPEDIRLSRDSIRENEPASTVLGKLSAMDQDVGQSFYFTLVDNQDIFMLAADNTMTTKVPLNHEQKSLYNVTVRCTDNGSPAAFTDAVLTVNVLNVNEVPEYTGQSSLQVSENLQSGTIVGQLIASDVDNDDALTFDIGSSTDFRVSNVKCEATDPSGIECTGDLETTTILDYEVHSTYPLSVTVTDKYGASKTQTVTVIVKDENDDPQNILLNGKSVDVLEVDENIENVKIADLSTDDPDVGQTFTYNIKSGDEGIFEIQGNELKVKSGVEIDYEKKNKYILLLEVTDSGTPPKTLEKTVTINVQNINEAPTSVSLSGNQN</sequence>
<organism evidence="8 9">
    <name type="scientific">Tegillarca granosa</name>
    <name type="common">Malaysian cockle</name>
    <name type="synonym">Anadara granosa</name>
    <dbReference type="NCBI Taxonomy" id="220873"/>
    <lineage>
        <taxon>Eukaryota</taxon>
        <taxon>Metazoa</taxon>
        <taxon>Spiralia</taxon>
        <taxon>Lophotrochozoa</taxon>
        <taxon>Mollusca</taxon>
        <taxon>Bivalvia</taxon>
        <taxon>Autobranchia</taxon>
        <taxon>Pteriomorphia</taxon>
        <taxon>Arcoida</taxon>
        <taxon>Arcoidea</taxon>
        <taxon>Arcidae</taxon>
        <taxon>Tegillarca</taxon>
    </lineage>
</organism>
<keyword evidence="6" id="KW-0732">Signal</keyword>
<accession>A0ABQ9EWE8</accession>
<dbReference type="PRINTS" id="PR00205">
    <property type="entry name" value="CADHERIN"/>
</dbReference>
<dbReference type="InterPro" id="IPR000884">
    <property type="entry name" value="TSP1_rpt"/>
</dbReference>
<evidence type="ECO:0000256" key="3">
    <source>
        <dbReference type="ARBA" id="ARBA00022989"/>
    </source>
</evidence>